<protein>
    <submittedName>
        <fullName evidence="6">Uncharacterized protein</fullName>
    </submittedName>
</protein>
<feature type="transmembrane region" description="Helical" evidence="5">
    <location>
        <begin position="337"/>
        <end position="358"/>
    </location>
</feature>
<feature type="transmembrane region" description="Helical" evidence="5">
    <location>
        <begin position="378"/>
        <end position="398"/>
    </location>
</feature>
<evidence type="ECO:0000256" key="4">
    <source>
        <dbReference type="ARBA" id="ARBA00023136"/>
    </source>
</evidence>
<feature type="transmembrane region" description="Helical" evidence="5">
    <location>
        <begin position="427"/>
        <end position="451"/>
    </location>
</feature>
<keyword evidence="7" id="KW-1185">Reference proteome</keyword>
<feature type="transmembrane region" description="Helical" evidence="5">
    <location>
        <begin position="307"/>
        <end position="325"/>
    </location>
</feature>
<comment type="caution">
    <text evidence="6">The sequence shown here is derived from an EMBL/GenBank/DDBJ whole genome shotgun (WGS) entry which is preliminary data.</text>
</comment>
<feature type="transmembrane region" description="Helical" evidence="5">
    <location>
        <begin position="148"/>
        <end position="166"/>
    </location>
</feature>
<dbReference type="PANTHER" id="PTHR10283:SF92">
    <property type="entry name" value="LOW-AFFINITY PHOSPHATE TRANSPORTER PHO91"/>
    <property type="match status" value="1"/>
</dbReference>
<feature type="transmembrane region" description="Helical" evidence="5">
    <location>
        <begin position="38"/>
        <end position="56"/>
    </location>
</feature>
<proteinExistence type="predicted"/>
<comment type="subcellular location">
    <subcellularLocation>
        <location evidence="1">Membrane</location>
        <topology evidence="1">Multi-pass membrane protein</topology>
    </subcellularLocation>
</comment>
<dbReference type="PANTHER" id="PTHR10283">
    <property type="entry name" value="SOLUTE CARRIER FAMILY 13 MEMBER"/>
    <property type="match status" value="1"/>
</dbReference>
<accession>A0AB36RFF5</accession>
<evidence type="ECO:0000256" key="5">
    <source>
        <dbReference type="SAM" id="Phobius"/>
    </source>
</evidence>
<sequence>MEGASMLHSVPTTRATVGAFADAEGRQAWLFRPLSPRLVIGLLSLQACTFVILYGLDGLPIEGRLSLSVFAGVLIAWVVLGLPDMPVALAGALALVVSGAVDEEALFATLGSEIIWLLIAAFVMASVMRSSGTAERLAGVALTRCRTVSRMFWGATLVIALTAFVIPSTSARAAILMPVFFGLSSAIGRPSVTRGLALLFPSVILLSACASLTGAGAHLIAADFMRRVSDTDIGFAHWALLGGPFGFVTSLLACGLIQLLFLSAEDRRAAIGTLPVRHRSNSCSDATVLTIMGATVLLWATNALHGQNIAVIALVGALLAASKPVSGISLKEALKGVEWNLLLFLAATLLIGEALLTSGTARYLVDQTLAALGGHLSLAPWMVIAIAAVISSLAHIVIMSRTARASVLIPAVALPLSAFGVDPSVLIFVTTIGSGFCQTLMVSAKPVLLFGSAETLTFTQADLLRLALFLLPLFVALLVAFSLFVWPLLGLPIETLSTMPAKA</sequence>
<name>A0AB36RFF5_9HYPH</name>
<dbReference type="AlphaFoldDB" id="A0AB36RFF5"/>
<feature type="transmembrane region" description="Helical" evidence="5">
    <location>
        <begin position="196"/>
        <end position="221"/>
    </location>
</feature>
<dbReference type="EMBL" id="NPKI01000008">
    <property type="protein sequence ID" value="PAQ03633.1"/>
    <property type="molecule type" value="Genomic_DNA"/>
</dbReference>
<dbReference type="InterPro" id="IPR001898">
    <property type="entry name" value="SLC13A/DASS"/>
</dbReference>
<evidence type="ECO:0000313" key="6">
    <source>
        <dbReference type="EMBL" id="PAQ03633.1"/>
    </source>
</evidence>
<dbReference type="Proteomes" id="UP000216215">
    <property type="component" value="Unassembled WGS sequence"/>
</dbReference>
<gene>
    <name evidence="6" type="ORF">CIT25_03685</name>
</gene>
<dbReference type="Pfam" id="PF00939">
    <property type="entry name" value="Na_sulph_symp"/>
    <property type="match status" value="1"/>
</dbReference>
<feature type="transmembrane region" description="Helical" evidence="5">
    <location>
        <begin position="68"/>
        <end position="93"/>
    </location>
</feature>
<feature type="transmembrane region" description="Helical" evidence="5">
    <location>
        <begin position="241"/>
        <end position="262"/>
    </location>
</feature>
<evidence type="ECO:0000256" key="3">
    <source>
        <dbReference type="ARBA" id="ARBA00022989"/>
    </source>
</evidence>
<keyword evidence="3 5" id="KW-1133">Transmembrane helix</keyword>
<organism evidence="6 7">
    <name type="scientific">Mesorhizobium mediterraneum</name>
    <dbReference type="NCBI Taxonomy" id="43617"/>
    <lineage>
        <taxon>Bacteria</taxon>
        <taxon>Pseudomonadati</taxon>
        <taxon>Pseudomonadota</taxon>
        <taxon>Alphaproteobacteria</taxon>
        <taxon>Hyphomicrobiales</taxon>
        <taxon>Phyllobacteriaceae</taxon>
        <taxon>Mesorhizobium</taxon>
    </lineage>
</organism>
<feature type="transmembrane region" description="Helical" evidence="5">
    <location>
        <begin position="463"/>
        <end position="489"/>
    </location>
</feature>
<reference evidence="7" key="1">
    <citation type="submission" date="2017-08" db="EMBL/GenBank/DDBJ databases">
        <title>Mesorhizobium wenxinae sp. nov., a novel rhizobial species isolated from root nodules of chickpea (Cicer arietinum L.).</title>
        <authorList>
            <person name="Zhang J."/>
        </authorList>
    </citation>
    <scope>NUCLEOTIDE SEQUENCE [LARGE SCALE GENOMIC DNA]</scope>
    <source>
        <strain evidence="7">USDA 3392</strain>
    </source>
</reference>
<feature type="transmembrane region" description="Helical" evidence="5">
    <location>
        <begin position="405"/>
        <end position="421"/>
    </location>
</feature>
<evidence type="ECO:0000256" key="1">
    <source>
        <dbReference type="ARBA" id="ARBA00004141"/>
    </source>
</evidence>
<evidence type="ECO:0000256" key="2">
    <source>
        <dbReference type="ARBA" id="ARBA00022692"/>
    </source>
</evidence>
<keyword evidence="2 5" id="KW-0812">Transmembrane</keyword>
<evidence type="ECO:0000313" key="7">
    <source>
        <dbReference type="Proteomes" id="UP000216215"/>
    </source>
</evidence>
<keyword evidence="4 5" id="KW-0472">Membrane</keyword>
<feature type="transmembrane region" description="Helical" evidence="5">
    <location>
        <begin position="105"/>
        <end position="127"/>
    </location>
</feature>
<dbReference type="GO" id="GO:0005315">
    <property type="term" value="F:phosphate transmembrane transporter activity"/>
    <property type="evidence" value="ECO:0007669"/>
    <property type="project" value="TreeGrafter"/>
</dbReference>
<dbReference type="GO" id="GO:0005886">
    <property type="term" value="C:plasma membrane"/>
    <property type="evidence" value="ECO:0007669"/>
    <property type="project" value="TreeGrafter"/>
</dbReference>